<dbReference type="InterPro" id="IPR051179">
    <property type="entry name" value="WD_repeat_multifunction"/>
</dbReference>
<evidence type="ECO:0000256" key="3">
    <source>
        <dbReference type="PROSITE-ProRule" id="PRU00221"/>
    </source>
</evidence>
<dbReference type="EMBL" id="JASNQZ010000004">
    <property type="protein sequence ID" value="KAL0958336.1"/>
    <property type="molecule type" value="Genomic_DNA"/>
</dbReference>
<evidence type="ECO:0008006" key="7">
    <source>
        <dbReference type="Google" id="ProtNLM"/>
    </source>
</evidence>
<accession>A0ABR3JRC3</accession>
<name>A0ABR3JRC3_9AGAR</name>
<feature type="region of interest" description="Disordered" evidence="4">
    <location>
        <begin position="331"/>
        <end position="351"/>
    </location>
</feature>
<dbReference type="SMART" id="SM00320">
    <property type="entry name" value="WD40"/>
    <property type="match status" value="3"/>
</dbReference>
<reference evidence="6" key="1">
    <citation type="submission" date="2024-06" db="EMBL/GenBank/DDBJ databases">
        <title>Multi-omics analyses provide insights into the biosynthesis of the anticancer antibiotic pleurotin in Hohenbuehelia grisea.</title>
        <authorList>
            <person name="Weaver J.A."/>
            <person name="Alberti F."/>
        </authorList>
    </citation>
    <scope>NUCLEOTIDE SEQUENCE [LARGE SCALE GENOMIC DNA]</scope>
    <source>
        <strain evidence="6">T-177</strain>
    </source>
</reference>
<dbReference type="InterPro" id="IPR015943">
    <property type="entry name" value="WD40/YVTN_repeat-like_dom_sf"/>
</dbReference>
<comment type="caution">
    <text evidence="5">The sequence shown here is derived from an EMBL/GenBank/DDBJ whole genome shotgun (WGS) entry which is preliminary data.</text>
</comment>
<feature type="repeat" description="WD" evidence="3">
    <location>
        <begin position="13"/>
        <end position="54"/>
    </location>
</feature>
<gene>
    <name evidence="5" type="ORF">HGRIS_000481</name>
</gene>
<evidence type="ECO:0000256" key="4">
    <source>
        <dbReference type="SAM" id="MobiDB-lite"/>
    </source>
</evidence>
<organism evidence="5 6">
    <name type="scientific">Hohenbuehelia grisea</name>
    <dbReference type="NCBI Taxonomy" id="104357"/>
    <lineage>
        <taxon>Eukaryota</taxon>
        <taxon>Fungi</taxon>
        <taxon>Dikarya</taxon>
        <taxon>Basidiomycota</taxon>
        <taxon>Agaricomycotina</taxon>
        <taxon>Agaricomycetes</taxon>
        <taxon>Agaricomycetidae</taxon>
        <taxon>Agaricales</taxon>
        <taxon>Pleurotineae</taxon>
        <taxon>Pleurotaceae</taxon>
        <taxon>Hohenbuehelia</taxon>
    </lineage>
</organism>
<evidence type="ECO:0000313" key="6">
    <source>
        <dbReference type="Proteomes" id="UP001556367"/>
    </source>
</evidence>
<evidence type="ECO:0000313" key="5">
    <source>
        <dbReference type="EMBL" id="KAL0958336.1"/>
    </source>
</evidence>
<evidence type="ECO:0000256" key="2">
    <source>
        <dbReference type="ARBA" id="ARBA00022737"/>
    </source>
</evidence>
<dbReference type="SUPFAM" id="SSF50978">
    <property type="entry name" value="WD40 repeat-like"/>
    <property type="match status" value="1"/>
</dbReference>
<keyword evidence="6" id="KW-1185">Reference proteome</keyword>
<dbReference type="PROSITE" id="PS50294">
    <property type="entry name" value="WD_REPEATS_REGION"/>
    <property type="match status" value="1"/>
</dbReference>
<keyword evidence="1 3" id="KW-0853">WD repeat</keyword>
<feature type="region of interest" description="Disordered" evidence="4">
    <location>
        <begin position="402"/>
        <end position="443"/>
    </location>
</feature>
<keyword evidence="2" id="KW-0677">Repeat</keyword>
<dbReference type="PROSITE" id="PS00678">
    <property type="entry name" value="WD_REPEATS_1"/>
    <property type="match status" value="1"/>
</dbReference>
<dbReference type="PANTHER" id="PTHR19857">
    <property type="entry name" value="MITOCHONDRIAL DIVISION PROTEIN 1-RELATED"/>
    <property type="match status" value="1"/>
</dbReference>
<protein>
    <recommendedName>
        <fullName evidence="7">WD40 repeat-like protein</fullName>
    </recommendedName>
</protein>
<sequence>MPIEREYRLLVKLTGFDKDVTSLLFARDGRYLLSGGKDEVLRVWDLRNFKCIQHMRSPSGTWGSVECLTWTTAETHPTLQEDELICFGTATGRVCLASFNKDSGTITTPSSLKVFSPSDPVETIAFDRTNHRLLVGSFNGQVRMYNVKTSSTLEPLWGPAGLAGGICRSFRFLNDDQAILFVAEAGEMRLVNATTGGLIWRRNLASAIGNVTFSVDLSKILVNNLNSGMFDVYDYPQENPLRTLVIPSTRPRLKQGLFAEDDDAVAICGSDHSTVYVFNANTANKLVQSLAYYKAQHDHLLASGSDGTICVWQKARRKVDELPLLLTNRSLVQSQGHDPSPNAEEELRPSSRAQRSYRLNAQEILLFLILVFVSHQQLYRAYVEASVAKSYSSFRGIAGGMAPLNPQDRPSDAPHDSPSPVIVTPSETSVNSRSGSGKTAQAAIAQDRVAAVDGAHDQVHDRVLEAPPISQESYSLNRQDEL</sequence>
<evidence type="ECO:0000256" key="1">
    <source>
        <dbReference type="ARBA" id="ARBA00022574"/>
    </source>
</evidence>
<dbReference type="Pfam" id="PF00400">
    <property type="entry name" value="WD40"/>
    <property type="match status" value="3"/>
</dbReference>
<dbReference type="Proteomes" id="UP001556367">
    <property type="component" value="Unassembled WGS sequence"/>
</dbReference>
<dbReference type="PANTHER" id="PTHR19857:SF8">
    <property type="entry name" value="ANGIO-ASSOCIATED MIGRATORY CELL PROTEIN"/>
    <property type="match status" value="1"/>
</dbReference>
<dbReference type="InterPro" id="IPR036322">
    <property type="entry name" value="WD40_repeat_dom_sf"/>
</dbReference>
<dbReference type="InterPro" id="IPR001680">
    <property type="entry name" value="WD40_rpt"/>
</dbReference>
<feature type="compositionally biased region" description="Polar residues" evidence="4">
    <location>
        <begin position="425"/>
        <end position="439"/>
    </location>
</feature>
<dbReference type="InterPro" id="IPR019775">
    <property type="entry name" value="WD40_repeat_CS"/>
</dbReference>
<dbReference type="PROSITE" id="PS50082">
    <property type="entry name" value="WD_REPEATS_2"/>
    <property type="match status" value="1"/>
</dbReference>
<dbReference type="Gene3D" id="2.130.10.10">
    <property type="entry name" value="YVTN repeat-like/Quinoprotein amine dehydrogenase"/>
    <property type="match status" value="1"/>
</dbReference>
<proteinExistence type="predicted"/>